<gene>
    <name evidence="1" type="ORF">AKJ62_01295</name>
</gene>
<organism evidence="1 2">
    <name type="scientific">candidate division MSBL1 archaeon SCGC-AAA259D14</name>
    <dbReference type="NCBI Taxonomy" id="1698261"/>
    <lineage>
        <taxon>Archaea</taxon>
        <taxon>Methanobacteriati</taxon>
        <taxon>Methanobacteriota</taxon>
        <taxon>candidate division MSBL1</taxon>
    </lineage>
</organism>
<dbReference type="EMBL" id="LHXL01000009">
    <property type="protein sequence ID" value="KXA90267.1"/>
    <property type="molecule type" value="Genomic_DNA"/>
</dbReference>
<proteinExistence type="predicted"/>
<accession>A0A133U7Y0</accession>
<protein>
    <submittedName>
        <fullName evidence="1">Uncharacterized protein</fullName>
    </submittedName>
</protein>
<reference evidence="1 2" key="1">
    <citation type="journal article" date="2016" name="Sci. Rep.">
        <title>Metabolic traits of an uncultured archaeal lineage -MSBL1- from brine pools of the Red Sea.</title>
        <authorList>
            <person name="Mwirichia R."/>
            <person name="Alam I."/>
            <person name="Rashid M."/>
            <person name="Vinu M."/>
            <person name="Ba-Alawi W."/>
            <person name="Anthony Kamau A."/>
            <person name="Kamanda Ngugi D."/>
            <person name="Goker M."/>
            <person name="Klenk H.P."/>
            <person name="Bajic V."/>
            <person name="Stingl U."/>
        </authorList>
    </citation>
    <scope>NUCLEOTIDE SEQUENCE [LARGE SCALE GENOMIC DNA]</scope>
    <source>
        <strain evidence="1">SCGC-AAA259D14</strain>
    </source>
</reference>
<comment type="caution">
    <text evidence="1">The sequence shown here is derived from an EMBL/GenBank/DDBJ whole genome shotgun (WGS) entry which is preliminary data.</text>
</comment>
<sequence length="333" mass="38383">METGRDRLEEIDNIDDIRFDEEGLEVDLSFEDDPVGTLEVVKPGGKKYEHQFQEEMTTAESPLGLGGSEKTEGKKRRWLRKVFNKHMQDELSGKEFSNKIWKPLTGEVTNRGIVSEFYDLPSIYTLQTEDMIQKMVIEKGVDGTINYPALLKVNYDGEEKWFDLDTRSILQINTIESAFLQHFCTIPEPIIELGKKDWKKDVIARLKSEGKVEKTEERVSTQMFLRDRVIEQVRNSQISHDREAVLNKPNLIELDDGILWLPNERIKEILEQERSKVNLRKMAKWCSEYLADTNPNPKPKWVGGSAHRFWGFDPEKCDVDIDGETGESEGGGD</sequence>
<evidence type="ECO:0000313" key="1">
    <source>
        <dbReference type="EMBL" id="KXA90267.1"/>
    </source>
</evidence>
<dbReference type="Proteomes" id="UP000070589">
    <property type="component" value="Unassembled WGS sequence"/>
</dbReference>
<dbReference type="AlphaFoldDB" id="A0A133U7Y0"/>
<keyword evidence="2" id="KW-1185">Reference proteome</keyword>
<evidence type="ECO:0000313" key="2">
    <source>
        <dbReference type="Proteomes" id="UP000070589"/>
    </source>
</evidence>
<name>A0A133U7Y0_9EURY</name>